<evidence type="ECO:0000259" key="1">
    <source>
        <dbReference type="Pfam" id="PF14977"/>
    </source>
</evidence>
<dbReference type="GeneID" id="9059991"/>
<name>C5KN25_PERM5</name>
<evidence type="ECO:0000313" key="3">
    <source>
        <dbReference type="Proteomes" id="UP000007800"/>
    </source>
</evidence>
<accession>C5KN25</accession>
<gene>
    <name evidence="2" type="ORF">Pmar_PMAR011192</name>
</gene>
<dbReference type="RefSeq" id="XP_002782323.1">
    <property type="nucleotide sequence ID" value="XM_002782277.1"/>
</dbReference>
<dbReference type="AlphaFoldDB" id="C5KN25"/>
<reference evidence="2 3" key="1">
    <citation type="submission" date="2008-07" db="EMBL/GenBank/DDBJ databases">
        <authorList>
            <person name="El-Sayed N."/>
            <person name="Caler E."/>
            <person name="Inman J."/>
            <person name="Amedeo P."/>
            <person name="Hass B."/>
            <person name="Wortman J."/>
        </authorList>
    </citation>
    <scope>NUCLEOTIDE SEQUENCE [LARGE SCALE GENOMIC DNA]</scope>
    <source>
        <strain evidence="3">ATCC 50983 / TXsc</strain>
    </source>
</reference>
<protein>
    <recommendedName>
        <fullName evidence="1">FAM194 C-terminal domain-containing protein</fullName>
    </recommendedName>
</protein>
<dbReference type="OrthoDB" id="21467at2759"/>
<dbReference type="Proteomes" id="UP000007800">
    <property type="component" value="Unassembled WGS sequence"/>
</dbReference>
<proteinExistence type="predicted"/>
<dbReference type="InParanoid" id="C5KN25"/>
<dbReference type="InterPro" id="IPR029281">
    <property type="entry name" value="FAM194_C"/>
</dbReference>
<dbReference type="Pfam" id="PF14977">
    <property type="entry name" value="FAM194"/>
    <property type="match status" value="1"/>
</dbReference>
<organism evidence="3">
    <name type="scientific">Perkinsus marinus (strain ATCC 50983 / TXsc)</name>
    <dbReference type="NCBI Taxonomy" id="423536"/>
    <lineage>
        <taxon>Eukaryota</taxon>
        <taxon>Sar</taxon>
        <taxon>Alveolata</taxon>
        <taxon>Perkinsozoa</taxon>
        <taxon>Perkinsea</taxon>
        <taxon>Perkinsida</taxon>
        <taxon>Perkinsidae</taxon>
        <taxon>Perkinsus</taxon>
    </lineage>
</organism>
<keyword evidence="3" id="KW-1185">Reference proteome</keyword>
<dbReference type="EMBL" id="GG674550">
    <property type="protein sequence ID" value="EER14118.1"/>
    <property type="molecule type" value="Genomic_DNA"/>
</dbReference>
<evidence type="ECO:0000313" key="2">
    <source>
        <dbReference type="EMBL" id="EER14118.1"/>
    </source>
</evidence>
<feature type="domain" description="FAM194 C-terminal" evidence="1">
    <location>
        <begin position="36"/>
        <end position="92"/>
    </location>
</feature>
<sequence length="132" mass="14370">MVLPKTNRGASTGTSHQHLPVYDAVVLKYPFGGPAVLRQTDGSGFGYYPSGRKAVCINVHGRSNGRFSAIVYDDAPDDTHLVGLFDERGIGWATNSDDERIEKTQSGINKPCGLAVWEGVQVASWRRTFADD</sequence>